<feature type="transmembrane region" description="Helical" evidence="9">
    <location>
        <begin position="58"/>
        <end position="75"/>
    </location>
</feature>
<comment type="caution">
    <text evidence="11">The sequence shown here is derived from an EMBL/GenBank/DDBJ whole genome shotgun (WGS) entry which is preliminary data.</text>
</comment>
<evidence type="ECO:0000313" key="11">
    <source>
        <dbReference type="EMBL" id="HIW99599.1"/>
    </source>
</evidence>
<sequence>DVPAADAEEWQDLGILQRRGVRGWFRRHPGWMTAVVVATYAIAALPWLPVAFADMGYPAWYLVVAQTLIAVALCFRGRWPVVLTLAITVLEACALVVYPWHSVQLLGLCFALYSLGRARGPRIALPLALLTSSTAYTRFIWLDQWNQHYGSSQMWEIAPDIGPAVLAAVVAVTMVFFAVISAGVGCSVRSSRQHEAEILEWARKTRELAQVAERNRIAREMHDVVAHSLSVMISLADGARIVASKDAARAEAVLKDLSATGRTALADMRRVIGVLRQGDGIDEAQRPLRQSLDELYDGFRQAGLPLIVTTTGPPLPDDPAFGLTVHRIVQESLTNVLRYGRQVTEVEVRIEHRQGVSVTEQEEFREQGLDAAAQRALGFSAEGQVVLTISDNGSYAGEDERRPSVGAGQGIRGMAERAAFYGGSVYAGAEHGGGWTVRAVLVPPAPSQPHAAAD</sequence>
<dbReference type="InterPro" id="IPR036890">
    <property type="entry name" value="HATPase_C_sf"/>
</dbReference>
<evidence type="ECO:0000256" key="9">
    <source>
        <dbReference type="SAM" id="Phobius"/>
    </source>
</evidence>
<dbReference type="Gene3D" id="3.30.565.10">
    <property type="entry name" value="Histidine kinase-like ATPase, C-terminal domain"/>
    <property type="match status" value="1"/>
</dbReference>
<reference evidence="11" key="1">
    <citation type="journal article" date="2021" name="PeerJ">
        <title>Extensive microbial diversity within the chicken gut microbiome revealed by metagenomics and culture.</title>
        <authorList>
            <person name="Gilroy R."/>
            <person name="Ravi A."/>
            <person name="Getino M."/>
            <person name="Pursley I."/>
            <person name="Horton D.L."/>
            <person name="Alikhan N.F."/>
            <person name="Baker D."/>
            <person name="Gharbi K."/>
            <person name="Hall N."/>
            <person name="Watson M."/>
            <person name="Adriaenssens E.M."/>
            <person name="Foster-Nyarko E."/>
            <person name="Jarju S."/>
            <person name="Secka A."/>
            <person name="Antonio M."/>
            <person name="Oren A."/>
            <person name="Chaudhuri R.R."/>
            <person name="La Ragione R."/>
            <person name="Hildebrand F."/>
            <person name="Pallen M.J."/>
        </authorList>
    </citation>
    <scope>NUCLEOTIDE SEQUENCE</scope>
    <source>
        <strain evidence="11">ChiHejej3B27-3195</strain>
    </source>
</reference>
<dbReference type="GO" id="GO:0000155">
    <property type="term" value="F:phosphorelay sensor kinase activity"/>
    <property type="evidence" value="ECO:0007669"/>
    <property type="project" value="InterPro"/>
</dbReference>
<feature type="non-terminal residue" evidence="11">
    <location>
        <position position="1"/>
    </location>
</feature>
<reference evidence="11" key="2">
    <citation type="submission" date="2021-04" db="EMBL/GenBank/DDBJ databases">
        <authorList>
            <person name="Gilroy R."/>
        </authorList>
    </citation>
    <scope>NUCLEOTIDE SEQUENCE</scope>
    <source>
        <strain evidence="11">ChiHejej3B27-3195</strain>
    </source>
</reference>
<dbReference type="EMBL" id="DXGD01000202">
    <property type="protein sequence ID" value="HIW99599.1"/>
    <property type="molecule type" value="Genomic_DNA"/>
</dbReference>
<dbReference type="GO" id="GO:0016020">
    <property type="term" value="C:membrane"/>
    <property type="evidence" value="ECO:0007669"/>
    <property type="project" value="InterPro"/>
</dbReference>
<evidence type="ECO:0000256" key="5">
    <source>
        <dbReference type="ARBA" id="ARBA00022741"/>
    </source>
</evidence>
<dbReference type="Proteomes" id="UP000824151">
    <property type="component" value="Unassembled WGS sequence"/>
</dbReference>
<organism evidence="11 12">
    <name type="scientific">Candidatus Nesterenkonia stercoripullorum</name>
    <dbReference type="NCBI Taxonomy" id="2838701"/>
    <lineage>
        <taxon>Bacteria</taxon>
        <taxon>Bacillati</taxon>
        <taxon>Actinomycetota</taxon>
        <taxon>Actinomycetes</taxon>
        <taxon>Micrococcales</taxon>
        <taxon>Micrococcaceae</taxon>
        <taxon>Nesterenkonia</taxon>
    </lineage>
</organism>
<dbReference type="Gene3D" id="1.20.5.1930">
    <property type="match status" value="1"/>
</dbReference>
<protein>
    <recommendedName>
        <fullName evidence="2">histidine kinase</fullName>
        <ecNumber evidence="2">2.7.13.3</ecNumber>
    </recommendedName>
</protein>
<dbReference type="EC" id="2.7.13.3" evidence="2"/>
<dbReference type="GO" id="GO:0046983">
    <property type="term" value="F:protein dimerization activity"/>
    <property type="evidence" value="ECO:0007669"/>
    <property type="project" value="InterPro"/>
</dbReference>
<keyword evidence="6 11" id="KW-0418">Kinase</keyword>
<evidence type="ECO:0000313" key="12">
    <source>
        <dbReference type="Proteomes" id="UP000824151"/>
    </source>
</evidence>
<evidence type="ECO:0000259" key="10">
    <source>
        <dbReference type="Pfam" id="PF07730"/>
    </source>
</evidence>
<keyword evidence="7" id="KW-0067">ATP-binding</keyword>
<evidence type="ECO:0000256" key="2">
    <source>
        <dbReference type="ARBA" id="ARBA00012438"/>
    </source>
</evidence>
<comment type="catalytic activity">
    <reaction evidence="1">
        <text>ATP + protein L-histidine = ADP + protein N-phospho-L-histidine.</text>
        <dbReference type="EC" id="2.7.13.3"/>
    </reaction>
</comment>
<feature type="domain" description="Signal transduction histidine kinase subgroup 3 dimerisation and phosphoacceptor" evidence="10">
    <location>
        <begin position="213"/>
        <end position="278"/>
    </location>
</feature>
<dbReference type="PANTHER" id="PTHR24421">
    <property type="entry name" value="NITRATE/NITRITE SENSOR PROTEIN NARX-RELATED"/>
    <property type="match status" value="1"/>
</dbReference>
<dbReference type="CDD" id="cd16917">
    <property type="entry name" value="HATPase_UhpB-NarQ-NarX-like"/>
    <property type="match status" value="1"/>
</dbReference>
<dbReference type="GO" id="GO:0005524">
    <property type="term" value="F:ATP binding"/>
    <property type="evidence" value="ECO:0007669"/>
    <property type="project" value="UniProtKB-KW"/>
</dbReference>
<keyword evidence="4" id="KW-0808">Transferase</keyword>
<dbReference type="PANTHER" id="PTHR24421:SF10">
    <property type="entry name" value="NITRATE_NITRITE SENSOR PROTEIN NARQ"/>
    <property type="match status" value="1"/>
</dbReference>
<dbReference type="InterPro" id="IPR011712">
    <property type="entry name" value="Sig_transdc_His_kin_sub3_dim/P"/>
</dbReference>
<dbReference type="AlphaFoldDB" id="A0A9D1S1A6"/>
<evidence type="ECO:0000256" key="4">
    <source>
        <dbReference type="ARBA" id="ARBA00022679"/>
    </source>
</evidence>
<feature type="transmembrane region" description="Helical" evidence="9">
    <location>
        <begin position="31"/>
        <end position="52"/>
    </location>
</feature>
<name>A0A9D1S1A6_9MICC</name>
<gene>
    <name evidence="11" type="ORF">H9871_05595</name>
</gene>
<keyword evidence="8" id="KW-0902">Two-component regulatory system</keyword>
<dbReference type="SUPFAM" id="SSF55874">
    <property type="entry name" value="ATPase domain of HSP90 chaperone/DNA topoisomerase II/histidine kinase"/>
    <property type="match status" value="1"/>
</dbReference>
<evidence type="ECO:0000256" key="8">
    <source>
        <dbReference type="ARBA" id="ARBA00023012"/>
    </source>
</evidence>
<dbReference type="Pfam" id="PF07730">
    <property type="entry name" value="HisKA_3"/>
    <property type="match status" value="1"/>
</dbReference>
<keyword evidence="3" id="KW-0597">Phosphoprotein</keyword>
<keyword evidence="9" id="KW-0472">Membrane</keyword>
<keyword evidence="5" id="KW-0547">Nucleotide-binding</keyword>
<feature type="transmembrane region" description="Helical" evidence="9">
    <location>
        <begin position="161"/>
        <end position="184"/>
    </location>
</feature>
<proteinExistence type="predicted"/>
<evidence type="ECO:0000256" key="7">
    <source>
        <dbReference type="ARBA" id="ARBA00022840"/>
    </source>
</evidence>
<evidence type="ECO:0000256" key="3">
    <source>
        <dbReference type="ARBA" id="ARBA00022553"/>
    </source>
</evidence>
<accession>A0A9D1S1A6</accession>
<feature type="transmembrane region" description="Helical" evidence="9">
    <location>
        <begin position="123"/>
        <end position="141"/>
    </location>
</feature>
<evidence type="ECO:0000256" key="1">
    <source>
        <dbReference type="ARBA" id="ARBA00000085"/>
    </source>
</evidence>
<dbReference type="InterPro" id="IPR050482">
    <property type="entry name" value="Sensor_HK_TwoCompSys"/>
</dbReference>
<keyword evidence="9" id="KW-1133">Transmembrane helix</keyword>
<evidence type="ECO:0000256" key="6">
    <source>
        <dbReference type="ARBA" id="ARBA00022777"/>
    </source>
</evidence>
<keyword evidence="9" id="KW-0812">Transmembrane</keyword>